<name>A0A8J8T391_HALGN</name>
<protein>
    <submittedName>
        <fullName evidence="2">Uncharacterized protein</fullName>
    </submittedName>
</protein>
<comment type="caution">
    <text evidence="2">The sequence shown here is derived from an EMBL/GenBank/DDBJ whole genome shotgun (WGS) entry which is preliminary data.</text>
</comment>
<keyword evidence="1" id="KW-0175">Coiled coil</keyword>
<evidence type="ECO:0000313" key="2">
    <source>
        <dbReference type="EMBL" id="TNV80225.1"/>
    </source>
</evidence>
<feature type="coiled-coil region" evidence="1">
    <location>
        <begin position="179"/>
        <end position="206"/>
    </location>
</feature>
<reference evidence="2" key="1">
    <citation type="submission" date="2019-06" db="EMBL/GenBank/DDBJ databases">
        <authorList>
            <person name="Zheng W."/>
        </authorList>
    </citation>
    <scope>NUCLEOTIDE SEQUENCE</scope>
    <source>
        <strain evidence="2">QDHG01</strain>
    </source>
</reference>
<dbReference type="OrthoDB" id="325246at2759"/>
<evidence type="ECO:0000256" key="1">
    <source>
        <dbReference type="SAM" id="Coils"/>
    </source>
</evidence>
<proteinExistence type="predicted"/>
<dbReference type="AlphaFoldDB" id="A0A8J8T391"/>
<gene>
    <name evidence="2" type="ORF">FGO68_gene16225</name>
</gene>
<dbReference type="EMBL" id="RRYP01007803">
    <property type="protein sequence ID" value="TNV80225.1"/>
    <property type="molecule type" value="Genomic_DNA"/>
</dbReference>
<accession>A0A8J8T391</accession>
<keyword evidence="3" id="KW-1185">Reference proteome</keyword>
<dbReference type="Proteomes" id="UP000785679">
    <property type="component" value="Unassembled WGS sequence"/>
</dbReference>
<evidence type="ECO:0000313" key="3">
    <source>
        <dbReference type="Proteomes" id="UP000785679"/>
    </source>
</evidence>
<organism evidence="2 3">
    <name type="scientific">Halteria grandinella</name>
    <dbReference type="NCBI Taxonomy" id="5974"/>
    <lineage>
        <taxon>Eukaryota</taxon>
        <taxon>Sar</taxon>
        <taxon>Alveolata</taxon>
        <taxon>Ciliophora</taxon>
        <taxon>Intramacronucleata</taxon>
        <taxon>Spirotrichea</taxon>
        <taxon>Stichotrichia</taxon>
        <taxon>Sporadotrichida</taxon>
        <taxon>Halteriidae</taxon>
        <taxon>Halteria</taxon>
    </lineage>
</organism>
<sequence length="211" mass="25091">MLQKELQVNNLERKLLESEGRVAKEASDVVGLQRQVRELENKLKEAQIYADDAKMQAQEQVERTRREFELSESRYRQTHQSEKEGMMKEYENMVQKVREEYQLCNDTLRKASDSQINEITALSTLLRDSEERFRKDKSELDEQLIKDKYTLDVLHSENHSLQDAKLLLEQEREQLYTQVQTQEGDLSAQRVEIRELKTQVKKLNQVLYGRR</sequence>
<feature type="coiled-coil region" evidence="1">
    <location>
        <begin position="1"/>
        <end position="107"/>
    </location>
</feature>